<comment type="caution">
    <text evidence="2">The sequence shown here is derived from an EMBL/GenBank/DDBJ whole genome shotgun (WGS) entry which is preliminary data.</text>
</comment>
<evidence type="ECO:0000313" key="2">
    <source>
        <dbReference type="EMBL" id="GBP54481.1"/>
    </source>
</evidence>
<sequence length="156" mass="17270">MGSRHETPSRVIPEPGRLRRSSPAAAHANPRDQPRRLWPAPPRSAPLAGDPLVRAFHGSRLEKTLSECVCWRSDVWAGSLIGFRIFGEDHALKSEFQSFRACCLPALVRTYDDTSVRKHHGCFPYVCRGEGLYVGVLAARAAGRGSRRAEVCSPTY</sequence>
<gene>
    <name evidence="2" type="ORF">EVAR_47350_1</name>
</gene>
<evidence type="ECO:0000313" key="3">
    <source>
        <dbReference type="Proteomes" id="UP000299102"/>
    </source>
</evidence>
<feature type="region of interest" description="Disordered" evidence="1">
    <location>
        <begin position="1"/>
        <end position="44"/>
    </location>
</feature>
<protein>
    <submittedName>
        <fullName evidence="2">Uncharacterized protein</fullName>
    </submittedName>
</protein>
<accession>A0A4C1WT74</accession>
<proteinExistence type="predicted"/>
<dbReference type="Proteomes" id="UP000299102">
    <property type="component" value="Unassembled WGS sequence"/>
</dbReference>
<organism evidence="2 3">
    <name type="scientific">Eumeta variegata</name>
    <name type="common">Bagworm moth</name>
    <name type="synonym">Eumeta japonica</name>
    <dbReference type="NCBI Taxonomy" id="151549"/>
    <lineage>
        <taxon>Eukaryota</taxon>
        <taxon>Metazoa</taxon>
        <taxon>Ecdysozoa</taxon>
        <taxon>Arthropoda</taxon>
        <taxon>Hexapoda</taxon>
        <taxon>Insecta</taxon>
        <taxon>Pterygota</taxon>
        <taxon>Neoptera</taxon>
        <taxon>Endopterygota</taxon>
        <taxon>Lepidoptera</taxon>
        <taxon>Glossata</taxon>
        <taxon>Ditrysia</taxon>
        <taxon>Tineoidea</taxon>
        <taxon>Psychidae</taxon>
        <taxon>Oiketicinae</taxon>
        <taxon>Eumeta</taxon>
    </lineage>
</organism>
<keyword evidence="3" id="KW-1185">Reference proteome</keyword>
<name>A0A4C1WT74_EUMVA</name>
<dbReference type="EMBL" id="BGZK01000648">
    <property type="protein sequence ID" value="GBP54481.1"/>
    <property type="molecule type" value="Genomic_DNA"/>
</dbReference>
<evidence type="ECO:0000256" key="1">
    <source>
        <dbReference type="SAM" id="MobiDB-lite"/>
    </source>
</evidence>
<reference evidence="2 3" key="1">
    <citation type="journal article" date="2019" name="Commun. Biol.">
        <title>The bagworm genome reveals a unique fibroin gene that provides high tensile strength.</title>
        <authorList>
            <person name="Kono N."/>
            <person name="Nakamura H."/>
            <person name="Ohtoshi R."/>
            <person name="Tomita M."/>
            <person name="Numata K."/>
            <person name="Arakawa K."/>
        </authorList>
    </citation>
    <scope>NUCLEOTIDE SEQUENCE [LARGE SCALE GENOMIC DNA]</scope>
</reference>
<dbReference type="AlphaFoldDB" id="A0A4C1WT74"/>